<protein>
    <submittedName>
        <fullName evidence="2">Uncharacterized protein</fullName>
    </submittedName>
</protein>
<dbReference type="EMBL" id="BAAAPB010000008">
    <property type="protein sequence ID" value="GAA1978087.1"/>
    <property type="molecule type" value="Genomic_DNA"/>
</dbReference>
<feature type="region of interest" description="Disordered" evidence="1">
    <location>
        <begin position="64"/>
        <end position="84"/>
    </location>
</feature>
<accession>A0ABN2S052</accession>
<gene>
    <name evidence="2" type="ORF">GCM10009798_44140</name>
</gene>
<evidence type="ECO:0000313" key="3">
    <source>
        <dbReference type="Proteomes" id="UP001500571"/>
    </source>
</evidence>
<evidence type="ECO:0000256" key="1">
    <source>
        <dbReference type="SAM" id="MobiDB-lite"/>
    </source>
</evidence>
<proteinExistence type="predicted"/>
<sequence length="84" mass="9954">MDDSERLRELHDTYVWEVNAAVGEGRLDLVWQLADEFLDEVLELLTSDEEMTCGRADCLVCNRPRPPEAAPRPRRWTWRGRRQR</sequence>
<comment type="caution">
    <text evidence="2">The sequence shown here is derived from an EMBL/GenBank/DDBJ whole genome shotgun (WGS) entry which is preliminary data.</text>
</comment>
<feature type="compositionally biased region" description="Basic residues" evidence="1">
    <location>
        <begin position="72"/>
        <end position="84"/>
    </location>
</feature>
<dbReference type="RefSeq" id="WP_344048741.1">
    <property type="nucleotide sequence ID" value="NZ_BAAAPB010000008.1"/>
</dbReference>
<organism evidence="2 3">
    <name type="scientific">Nocardioides panacihumi</name>
    <dbReference type="NCBI Taxonomy" id="400774"/>
    <lineage>
        <taxon>Bacteria</taxon>
        <taxon>Bacillati</taxon>
        <taxon>Actinomycetota</taxon>
        <taxon>Actinomycetes</taxon>
        <taxon>Propionibacteriales</taxon>
        <taxon>Nocardioidaceae</taxon>
        <taxon>Nocardioides</taxon>
    </lineage>
</organism>
<dbReference type="Proteomes" id="UP001500571">
    <property type="component" value="Unassembled WGS sequence"/>
</dbReference>
<name>A0ABN2S052_9ACTN</name>
<evidence type="ECO:0000313" key="2">
    <source>
        <dbReference type="EMBL" id="GAA1978087.1"/>
    </source>
</evidence>
<keyword evidence="3" id="KW-1185">Reference proteome</keyword>
<reference evidence="2 3" key="1">
    <citation type="journal article" date="2019" name="Int. J. Syst. Evol. Microbiol.">
        <title>The Global Catalogue of Microorganisms (GCM) 10K type strain sequencing project: providing services to taxonomists for standard genome sequencing and annotation.</title>
        <authorList>
            <consortium name="The Broad Institute Genomics Platform"/>
            <consortium name="The Broad Institute Genome Sequencing Center for Infectious Disease"/>
            <person name="Wu L."/>
            <person name="Ma J."/>
        </authorList>
    </citation>
    <scope>NUCLEOTIDE SEQUENCE [LARGE SCALE GENOMIC DNA]</scope>
    <source>
        <strain evidence="2 3">JCM 15309</strain>
    </source>
</reference>